<dbReference type="PROSITE" id="PS51421">
    <property type="entry name" value="RAS"/>
    <property type="match status" value="1"/>
</dbReference>
<comment type="caution">
    <text evidence="3">The sequence shown here is derived from an EMBL/GenBank/DDBJ whole genome shotgun (WGS) entry which is preliminary data.</text>
</comment>
<evidence type="ECO:0000256" key="2">
    <source>
        <dbReference type="ARBA" id="ARBA00023134"/>
    </source>
</evidence>
<dbReference type="InterPro" id="IPR001806">
    <property type="entry name" value="Small_GTPase"/>
</dbReference>
<dbReference type="Pfam" id="PF00071">
    <property type="entry name" value="Ras"/>
    <property type="match status" value="1"/>
</dbReference>
<accession>A0AAW0MD71</accession>
<evidence type="ECO:0000313" key="3">
    <source>
        <dbReference type="EMBL" id="KAK7877175.1"/>
    </source>
</evidence>
<dbReference type="InterPro" id="IPR027417">
    <property type="entry name" value="P-loop_NTPase"/>
</dbReference>
<dbReference type="InterPro" id="IPR050227">
    <property type="entry name" value="Rab"/>
</dbReference>
<dbReference type="Proteomes" id="UP001460270">
    <property type="component" value="Unassembled WGS sequence"/>
</dbReference>
<dbReference type="GO" id="GO:0003924">
    <property type="term" value="F:GTPase activity"/>
    <property type="evidence" value="ECO:0007669"/>
    <property type="project" value="InterPro"/>
</dbReference>
<organism evidence="3 4">
    <name type="scientific">Mugilogobius chulae</name>
    <name type="common">yellowstripe goby</name>
    <dbReference type="NCBI Taxonomy" id="88201"/>
    <lineage>
        <taxon>Eukaryota</taxon>
        <taxon>Metazoa</taxon>
        <taxon>Chordata</taxon>
        <taxon>Craniata</taxon>
        <taxon>Vertebrata</taxon>
        <taxon>Euteleostomi</taxon>
        <taxon>Actinopterygii</taxon>
        <taxon>Neopterygii</taxon>
        <taxon>Teleostei</taxon>
        <taxon>Neoteleostei</taxon>
        <taxon>Acanthomorphata</taxon>
        <taxon>Gobiaria</taxon>
        <taxon>Gobiiformes</taxon>
        <taxon>Gobioidei</taxon>
        <taxon>Gobiidae</taxon>
        <taxon>Gobionellinae</taxon>
        <taxon>Mugilogobius</taxon>
    </lineage>
</organism>
<dbReference type="PANTHER" id="PTHR47977">
    <property type="entry name" value="RAS-RELATED PROTEIN RAB"/>
    <property type="match status" value="1"/>
</dbReference>
<evidence type="ECO:0000313" key="4">
    <source>
        <dbReference type="Proteomes" id="UP001460270"/>
    </source>
</evidence>
<dbReference type="PROSITE" id="PS51419">
    <property type="entry name" value="RAB"/>
    <property type="match status" value="1"/>
</dbReference>
<dbReference type="InterPro" id="IPR005225">
    <property type="entry name" value="Small_GTP-bd"/>
</dbReference>
<dbReference type="Gene3D" id="3.40.50.300">
    <property type="entry name" value="P-loop containing nucleotide triphosphate hydrolases"/>
    <property type="match status" value="1"/>
</dbReference>
<keyword evidence="1" id="KW-0547">Nucleotide-binding</keyword>
<reference evidence="4" key="1">
    <citation type="submission" date="2024-04" db="EMBL/GenBank/DDBJ databases">
        <title>Salinicola lusitanus LLJ914,a marine bacterium isolated from the Okinawa Trough.</title>
        <authorList>
            <person name="Li J."/>
        </authorList>
    </citation>
    <scope>NUCLEOTIDE SEQUENCE [LARGE SCALE GENOMIC DNA]</scope>
</reference>
<sequence length="311" mass="35105">MVCAQSEPTPRSSAAPWELQVVLEGLSGPPFELLDRTELSCLSFKTFLMFASAKRARELCVLSIHPSCMSFSSDGGLEELWPNQAFQPRVSRVICLGQRCHPPTCHVRNVPECILHSPVHRAVALQRGNASFCGFRRSSVIMSVNGVPFPPPISKYRVLWDFPKCYTPEASLQLKQDWEPQTKAFCKDRASRNQPWDRQKTSKVVVVGDLNVGKTCLINRFCKDVFVRDYKATIGVDFEIERFEMSGVPFSLQIWDTAGQEKFKCIASAYYRGAQVIVTVFDMADIKSLDNTRQWLEEAMRETHQAPASSS</sequence>
<evidence type="ECO:0000256" key="1">
    <source>
        <dbReference type="ARBA" id="ARBA00022741"/>
    </source>
</evidence>
<dbReference type="FunFam" id="3.40.50.300:FF:001447">
    <property type="entry name" value="Ras-related protein Rab-1B"/>
    <property type="match status" value="1"/>
</dbReference>
<dbReference type="PRINTS" id="PR00449">
    <property type="entry name" value="RASTRNSFRMNG"/>
</dbReference>
<dbReference type="SMART" id="SM00175">
    <property type="entry name" value="RAB"/>
    <property type="match status" value="1"/>
</dbReference>
<protein>
    <recommendedName>
        <fullName evidence="5">Ras-related protein Rab-36</fullName>
    </recommendedName>
</protein>
<dbReference type="AlphaFoldDB" id="A0AAW0MD71"/>
<evidence type="ECO:0008006" key="5">
    <source>
        <dbReference type="Google" id="ProtNLM"/>
    </source>
</evidence>
<dbReference type="SUPFAM" id="SSF52540">
    <property type="entry name" value="P-loop containing nucleoside triphosphate hydrolases"/>
    <property type="match status" value="1"/>
</dbReference>
<dbReference type="SMART" id="SM00173">
    <property type="entry name" value="RAS"/>
    <property type="match status" value="1"/>
</dbReference>
<dbReference type="EMBL" id="JBBPFD010000716">
    <property type="protein sequence ID" value="KAK7877175.1"/>
    <property type="molecule type" value="Genomic_DNA"/>
</dbReference>
<gene>
    <name evidence="3" type="ORF">WMY93_032120</name>
</gene>
<dbReference type="NCBIfam" id="TIGR00231">
    <property type="entry name" value="small_GTP"/>
    <property type="match status" value="1"/>
</dbReference>
<name>A0AAW0MD71_9GOBI</name>
<keyword evidence="2" id="KW-0342">GTP-binding</keyword>
<proteinExistence type="predicted"/>
<dbReference type="SMART" id="SM00174">
    <property type="entry name" value="RHO"/>
    <property type="match status" value="1"/>
</dbReference>
<dbReference type="GO" id="GO:0005525">
    <property type="term" value="F:GTP binding"/>
    <property type="evidence" value="ECO:0007669"/>
    <property type="project" value="UniProtKB-KW"/>
</dbReference>
<keyword evidence="4" id="KW-1185">Reference proteome</keyword>